<gene>
    <name evidence="6" type="ORF">B0I32_11811</name>
</gene>
<keyword evidence="4" id="KW-1133">Transmembrane helix</keyword>
<keyword evidence="4" id="KW-0472">Membrane</keyword>
<dbReference type="PANTHER" id="PTHR24421">
    <property type="entry name" value="NITRATE/NITRITE SENSOR PROTEIN NARX-RELATED"/>
    <property type="match status" value="1"/>
</dbReference>
<protein>
    <submittedName>
        <fullName evidence="6">Two-component system sensor histidine kinase DesK</fullName>
    </submittedName>
</protein>
<dbReference type="InterPro" id="IPR050482">
    <property type="entry name" value="Sensor_HK_TwoCompSys"/>
</dbReference>
<feature type="transmembrane region" description="Helical" evidence="4">
    <location>
        <begin position="42"/>
        <end position="62"/>
    </location>
</feature>
<accession>A0A2T0MPC4</accession>
<keyword evidence="1" id="KW-0808">Transferase</keyword>
<evidence type="ECO:0000313" key="7">
    <source>
        <dbReference type="Proteomes" id="UP000238312"/>
    </source>
</evidence>
<dbReference type="InterPro" id="IPR036890">
    <property type="entry name" value="HATPase_C_sf"/>
</dbReference>
<feature type="transmembrane region" description="Helical" evidence="4">
    <location>
        <begin position="134"/>
        <end position="151"/>
    </location>
</feature>
<keyword evidence="2 6" id="KW-0418">Kinase</keyword>
<dbReference type="OrthoDB" id="5241784at2"/>
<dbReference type="InterPro" id="IPR011712">
    <property type="entry name" value="Sig_transdc_His_kin_sub3_dim/P"/>
</dbReference>
<evidence type="ECO:0000256" key="3">
    <source>
        <dbReference type="ARBA" id="ARBA00023012"/>
    </source>
</evidence>
<sequence length="421" mass="44354">MKRPWRKSRPARDAAYCHNDCVRDHGTDGGTAALRSFRRYTWWSLTGSTAFFLVAVAGAGLLASGVPVWARGAGAAALAVTAMCCAVLLHRRLAFDPATASGERPGRPLLAWMAASAAGTATLGGVLLAVRDDALWALAPAMTVSVVATFLPPPRRWALIAVAMAAAAVPGAVAGGDDPVRAVLFPPGLVAFSAWVTLGSLWAWDIAERLNAARRLDGELAVTRERLRFAADLHDIQGHHLQVIARKSELAARLAAADPARATAEMLEVQRLATDALSDTRAVVQGYRRTTLEAELANAGRVLAAADIRVQMNVEPAAGTGPLPDACRHLLGLVVREATTNVLRHSRARAAEVDYRLTDGLARLRVRNDGATGPPGSGAGTGLRTLADRLRAAGGELTWEHEHGSFVVAACLPVDASAEAR</sequence>
<dbReference type="GO" id="GO:0016020">
    <property type="term" value="C:membrane"/>
    <property type="evidence" value="ECO:0007669"/>
    <property type="project" value="InterPro"/>
</dbReference>
<reference evidence="6 7" key="1">
    <citation type="submission" date="2018-03" db="EMBL/GenBank/DDBJ databases">
        <title>Genomic Encyclopedia of Type Strains, Phase III (KMG-III): the genomes of soil and plant-associated and newly described type strains.</title>
        <authorList>
            <person name="Whitman W."/>
        </authorList>
    </citation>
    <scope>NUCLEOTIDE SEQUENCE [LARGE SCALE GENOMIC DNA]</scope>
    <source>
        <strain evidence="6 7">CGMCC 4.7104</strain>
    </source>
</reference>
<dbReference type="PANTHER" id="PTHR24421:SF63">
    <property type="entry name" value="SENSOR HISTIDINE KINASE DESK"/>
    <property type="match status" value="1"/>
</dbReference>
<keyword evidence="3" id="KW-0902">Two-component regulatory system</keyword>
<dbReference type="SUPFAM" id="SSF55874">
    <property type="entry name" value="ATPase domain of HSP90 chaperone/DNA topoisomerase II/histidine kinase"/>
    <property type="match status" value="1"/>
</dbReference>
<dbReference type="GO" id="GO:0046983">
    <property type="term" value="F:protein dimerization activity"/>
    <property type="evidence" value="ECO:0007669"/>
    <property type="project" value="InterPro"/>
</dbReference>
<dbReference type="EMBL" id="PVNG01000018">
    <property type="protein sequence ID" value="PRX59872.1"/>
    <property type="molecule type" value="Genomic_DNA"/>
</dbReference>
<comment type="caution">
    <text evidence="6">The sequence shown here is derived from an EMBL/GenBank/DDBJ whole genome shotgun (WGS) entry which is preliminary data.</text>
</comment>
<dbReference type="Gene3D" id="3.30.565.10">
    <property type="entry name" value="Histidine kinase-like ATPase, C-terminal domain"/>
    <property type="match status" value="1"/>
</dbReference>
<dbReference type="AlphaFoldDB" id="A0A2T0MPC4"/>
<feature type="transmembrane region" description="Helical" evidence="4">
    <location>
        <begin position="182"/>
        <end position="204"/>
    </location>
</feature>
<evidence type="ECO:0000256" key="4">
    <source>
        <dbReference type="SAM" id="Phobius"/>
    </source>
</evidence>
<evidence type="ECO:0000259" key="5">
    <source>
        <dbReference type="Pfam" id="PF07730"/>
    </source>
</evidence>
<evidence type="ECO:0000256" key="1">
    <source>
        <dbReference type="ARBA" id="ARBA00022679"/>
    </source>
</evidence>
<feature type="transmembrane region" description="Helical" evidence="4">
    <location>
        <begin position="68"/>
        <end position="89"/>
    </location>
</feature>
<proteinExistence type="predicted"/>
<name>A0A2T0MPC4_9ACTN</name>
<feature type="transmembrane region" description="Helical" evidence="4">
    <location>
        <begin position="109"/>
        <end position="128"/>
    </location>
</feature>
<dbReference type="Proteomes" id="UP000238312">
    <property type="component" value="Unassembled WGS sequence"/>
</dbReference>
<dbReference type="Pfam" id="PF07730">
    <property type="entry name" value="HisKA_3"/>
    <property type="match status" value="1"/>
</dbReference>
<dbReference type="Gene3D" id="1.20.5.1930">
    <property type="match status" value="1"/>
</dbReference>
<feature type="domain" description="Signal transduction histidine kinase subgroup 3 dimerisation and phosphoacceptor" evidence="5">
    <location>
        <begin position="225"/>
        <end position="291"/>
    </location>
</feature>
<keyword evidence="4" id="KW-0812">Transmembrane</keyword>
<feature type="transmembrane region" description="Helical" evidence="4">
    <location>
        <begin position="158"/>
        <end position="176"/>
    </location>
</feature>
<dbReference type="CDD" id="cd16917">
    <property type="entry name" value="HATPase_UhpB-NarQ-NarX-like"/>
    <property type="match status" value="1"/>
</dbReference>
<dbReference type="GO" id="GO:0000155">
    <property type="term" value="F:phosphorelay sensor kinase activity"/>
    <property type="evidence" value="ECO:0007669"/>
    <property type="project" value="InterPro"/>
</dbReference>
<evidence type="ECO:0000313" key="6">
    <source>
        <dbReference type="EMBL" id="PRX59872.1"/>
    </source>
</evidence>
<keyword evidence="7" id="KW-1185">Reference proteome</keyword>
<organism evidence="6 7">
    <name type="scientific">Nonomuraea fuscirosea</name>
    <dbReference type="NCBI Taxonomy" id="1291556"/>
    <lineage>
        <taxon>Bacteria</taxon>
        <taxon>Bacillati</taxon>
        <taxon>Actinomycetota</taxon>
        <taxon>Actinomycetes</taxon>
        <taxon>Streptosporangiales</taxon>
        <taxon>Streptosporangiaceae</taxon>
        <taxon>Nonomuraea</taxon>
    </lineage>
</organism>
<evidence type="ECO:0000256" key="2">
    <source>
        <dbReference type="ARBA" id="ARBA00022777"/>
    </source>
</evidence>